<evidence type="ECO:0000256" key="1">
    <source>
        <dbReference type="SAM" id="MobiDB-lite"/>
    </source>
</evidence>
<feature type="region of interest" description="Disordered" evidence="1">
    <location>
        <begin position="1"/>
        <end position="41"/>
    </location>
</feature>
<feature type="domain" description="PWWP" evidence="2">
    <location>
        <begin position="988"/>
        <end position="1049"/>
    </location>
</feature>
<proteinExistence type="predicted"/>
<reference evidence="3" key="2">
    <citation type="submission" date="2021-12" db="EMBL/GenBank/DDBJ databases">
        <title>Resequencing data analysis of finger millet.</title>
        <authorList>
            <person name="Hatakeyama M."/>
            <person name="Aluri S."/>
            <person name="Balachadran M.T."/>
            <person name="Sivarajan S.R."/>
            <person name="Poveda L."/>
            <person name="Shimizu-Inatsugi R."/>
            <person name="Schlapbach R."/>
            <person name="Sreeman S.M."/>
            <person name="Shimizu K.K."/>
        </authorList>
    </citation>
    <scope>NUCLEOTIDE SEQUENCE</scope>
</reference>
<dbReference type="InterPro" id="IPR000313">
    <property type="entry name" value="PWWP_dom"/>
</dbReference>
<organism evidence="3 4">
    <name type="scientific">Eleusine coracana subsp. coracana</name>
    <dbReference type="NCBI Taxonomy" id="191504"/>
    <lineage>
        <taxon>Eukaryota</taxon>
        <taxon>Viridiplantae</taxon>
        <taxon>Streptophyta</taxon>
        <taxon>Embryophyta</taxon>
        <taxon>Tracheophyta</taxon>
        <taxon>Spermatophyta</taxon>
        <taxon>Magnoliopsida</taxon>
        <taxon>Liliopsida</taxon>
        <taxon>Poales</taxon>
        <taxon>Poaceae</taxon>
        <taxon>PACMAD clade</taxon>
        <taxon>Chloridoideae</taxon>
        <taxon>Cynodonteae</taxon>
        <taxon>Eleusininae</taxon>
        <taxon>Eleusine</taxon>
    </lineage>
</organism>
<evidence type="ECO:0000259" key="2">
    <source>
        <dbReference type="PROSITE" id="PS50812"/>
    </source>
</evidence>
<protein>
    <recommendedName>
        <fullName evidence="2">PWWP domain-containing protein</fullName>
    </recommendedName>
</protein>
<feature type="region of interest" description="Disordered" evidence="1">
    <location>
        <begin position="1394"/>
        <end position="1419"/>
    </location>
</feature>
<feature type="region of interest" description="Disordered" evidence="1">
    <location>
        <begin position="1653"/>
        <end position="1673"/>
    </location>
</feature>
<feature type="compositionally biased region" description="Polar residues" evidence="1">
    <location>
        <begin position="1"/>
        <end position="19"/>
    </location>
</feature>
<accession>A0AAV5BSB7</accession>
<feature type="domain" description="PWWP" evidence="2">
    <location>
        <begin position="250"/>
        <end position="311"/>
    </location>
</feature>
<dbReference type="PANTHER" id="PTHR42851">
    <property type="entry name" value="ALDOLASE-RELATED"/>
    <property type="match status" value="1"/>
</dbReference>
<feature type="region of interest" description="Disordered" evidence="1">
    <location>
        <begin position="2036"/>
        <end position="2110"/>
    </location>
</feature>
<dbReference type="SMART" id="SM00293">
    <property type="entry name" value="PWWP"/>
    <property type="match status" value="2"/>
</dbReference>
<sequence>MRSQTKFNAVLTSSTGSSLRRNRLSDVLDDGRSPPSRGPRCKPVMIGAFSRRSSPTALRKGGFREPAAMVRTRSQAKTAMKRKAKPVPSPRVAAPEAAAGEGLVGNFGLEVDADAVMVDGAVEERAAVEAGVQMERNAVGMGDAAMVVSGTVGGVVEASDFVYETESAGMIEMKGDEDVSGENIGVPNGDGWKGNMGLEPGCLHSEEKAAAKGVELSSCFSAHHIEAEPNNSDRFTRYCLPCLGNGDFRVSDLVWSKLEDCSWWPGEIFDPANASELALKHKMEGNYLVAYFGSDTFVWRDESQLMPFIANYAHMEKQCSSDDFINAVNHALEELSRRIFGWDDSAMDISSTMNVTIEEHVTNAVHPGHDASERGRGWPKQKPEDGIELTEKKETYNLILSGIHDDFCESHNRISLNSFEDSVTGSHSSFKIVECKQQAASQLTGPSSAERSQNEPTLNGKFDVFGEESGDELTVLKGAKWKYMHENDNADPKELLPQLCSVAIEPLNKNICSSVIISYFSYYKNYVVTASNEANISGKDDSRRDQRKKEHSPEVESADHMQDSYWSGLSLQDGSICSREMTSSGTRPRRKRKSSQESFVPPSQHLRCATLAPNKQIQVMERPIVHADAKIADELKPTALILSFGRSAALPSEMDLVKVFSRYGPLKEAETEVHKDTNTAKVVFKKRLDAERGLSVAGKFSRRGAGVGRWDFALMSSGAVAASDPGGGEPKLVPGADVEMTEATEEAVPAPVAGVKVEGKAQDVVEGGAAAAAMDVGQDGGDAAEALSDPLYATESAGMVTEEGRGDEPADGVNGGGGGGGGSEEKVQAGAGGLQGEVEKKPVLAEDVAAPAVAGQAVEAASSATPELTVAVRHSSISESNELDENCVTAEPGRENEERDNGVAHYDNEVQNNVPDNVVGSSKIHEDNGAPVVDQLDDGSEMCPQTVQDVSGGETISIYNEAASSGNVARAQCARYCLPPLENGGFRVSDLVWGKVKSHPWWPGEIFDPSDASDLALKHQKKDSYLVAYFGDSTFAWCDESQLKPFVTNYSQMEKQSSSDAFVGSVNNALEELSRRILSGMSCSCLPEELSDSGMSYTVENAGLKDGVTCSAVNRFEILKCFSPENLLHYIKELALFPGQGGDLLELVIACSQLTSFYRSKGCSELASFQTGDAWVEDGMDTPLAQNVMVEEAVISEVQPTQDKPKRGRGRPRKQKPEYDTSNLNANTYHDTMGREMGMEFDDFDNLDSKKKRNLDSVDDSEKSFDSNCCTAEAENGEFDVVSDDADDELTVLNRAKRRRMYRNHTADPSELLSQLCVAATEPMNGHGFSAMVISYFSDYRNYVVSTATEASIVEKSTSKRGRKRKVLPTPEVETTDHMQDSYWSGLSLHNHPIHSLTNQSSNTRPRRRRKSSRQTYVPLSELGASPKKQIQVIERSIIHVDEKMVDELKPTALVLSFGRAAHVPSETNLIKMFSRYGPLRETETEVDKDTNTVKVVFKKRSDAERAFSVAGKYGTFGPSLRSYRLVNLPFSLRTLQAKNPEIHPEDRGPEVSGQSESSVPLDAMQVDQVVKTDKNEVVEEPAGEHIETAKETSQMKAAGKALINQIDMVEKIGLIDAELTGLVHFGTGAQTESVAEGSPKQVSSVERACTQKETSVEGVSETTQPEAAAGASNGSLIGEIQLAETSTQALLDDTANTMQMEPASVAQAEDTVMQHADATNDESTETDTHTTNTMQLEPASVAQAEDTVMQHADATNDESTEMDTQANIVAEGPKQEDNAGIVAEDSAGVERNVGSEALKQVSGEVPCSKLETITLAADPVGLDAVEQVKGESETVVEVSGEQMYSIEQSVQVGSVTEASEVQIEVERQTPEDKSMVDATLECSVIVEETLDSKVEVPVEENVDNIAAVPAQAKETTENQTTAEAMDEKMENKAAAEALPGEAQESKTAAEAPNEITEDKTSAEASVGKMKEHETEVEAPELKTESKDIVEPLAREKENTTSESTAEAPIEETRTAEETVEDVKALHKKTTTDDKTLDNATVVTPDEKTATAEETVEDAAVETPDGKTLEVEKIVEDTTVGAPDEKSEKTLEDTKVDAPGVQADASEQTD</sequence>
<dbReference type="CDD" id="cd05162">
    <property type="entry name" value="PWWP"/>
    <property type="match status" value="2"/>
</dbReference>
<keyword evidence="4" id="KW-1185">Reference proteome</keyword>
<dbReference type="EMBL" id="BQKI01000002">
    <property type="protein sequence ID" value="GJM89218.1"/>
    <property type="molecule type" value="Genomic_DNA"/>
</dbReference>
<feature type="region of interest" description="Disordered" evidence="1">
    <location>
        <begin position="1540"/>
        <end position="1563"/>
    </location>
</feature>
<feature type="compositionally biased region" description="Basic and acidic residues" evidence="1">
    <location>
        <begin position="23"/>
        <end position="32"/>
    </location>
</feature>
<feature type="compositionally biased region" description="Basic and acidic residues" evidence="1">
    <location>
        <begin position="2011"/>
        <end position="2021"/>
    </location>
</feature>
<reference evidence="3" key="1">
    <citation type="journal article" date="2018" name="DNA Res.">
        <title>Multiple hybrid de novo genome assembly of finger millet, an orphan allotetraploid crop.</title>
        <authorList>
            <person name="Hatakeyama M."/>
            <person name="Aluri S."/>
            <person name="Balachadran M.T."/>
            <person name="Sivarajan S.R."/>
            <person name="Patrignani A."/>
            <person name="Gruter S."/>
            <person name="Poveda L."/>
            <person name="Shimizu-Inatsugi R."/>
            <person name="Baeten J."/>
            <person name="Francoijs K.J."/>
            <person name="Nataraja K.N."/>
            <person name="Reddy Y.A.N."/>
            <person name="Phadnis S."/>
            <person name="Ravikumar R.L."/>
            <person name="Schlapbach R."/>
            <person name="Sreeman S.M."/>
            <person name="Shimizu K.K."/>
        </authorList>
    </citation>
    <scope>NUCLEOTIDE SEQUENCE</scope>
</reference>
<dbReference type="InterPro" id="IPR053063">
    <property type="entry name" value="PWWP_domain_containing_PDP"/>
</dbReference>
<feature type="region of interest" description="Disordered" evidence="1">
    <location>
        <begin position="1355"/>
        <end position="1374"/>
    </location>
</feature>
<gene>
    <name evidence="3" type="primary">ga05383</name>
    <name evidence="3" type="ORF">PR202_ga05383</name>
</gene>
<dbReference type="PANTHER" id="PTHR42851:SF4">
    <property type="entry name" value="PWWP DOMAIN-CONTAINING PROTEIN"/>
    <property type="match status" value="1"/>
</dbReference>
<dbReference type="PROSITE" id="PS50812">
    <property type="entry name" value="PWWP"/>
    <property type="match status" value="2"/>
</dbReference>
<feature type="region of interest" description="Disordered" evidence="1">
    <location>
        <begin position="1931"/>
        <end position="2021"/>
    </location>
</feature>
<feature type="region of interest" description="Disordered" evidence="1">
    <location>
        <begin position="801"/>
        <end position="835"/>
    </location>
</feature>
<feature type="region of interest" description="Disordered" evidence="1">
    <location>
        <begin position="536"/>
        <end position="562"/>
    </location>
</feature>
<dbReference type="Pfam" id="PF00855">
    <property type="entry name" value="PWWP"/>
    <property type="match status" value="2"/>
</dbReference>
<evidence type="ECO:0000313" key="4">
    <source>
        <dbReference type="Proteomes" id="UP001054889"/>
    </source>
</evidence>
<evidence type="ECO:0000313" key="3">
    <source>
        <dbReference type="EMBL" id="GJM89218.1"/>
    </source>
</evidence>
<feature type="compositionally biased region" description="Basic and acidic residues" evidence="1">
    <location>
        <begin position="2064"/>
        <end position="2076"/>
    </location>
</feature>
<dbReference type="Proteomes" id="UP001054889">
    <property type="component" value="Unassembled WGS sequence"/>
</dbReference>
<feature type="compositionally biased region" description="Basic and acidic residues" evidence="1">
    <location>
        <begin position="2083"/>
        <end position="2096"/>
    </location>
</feature>
<feature type="region of interest" description="Disordered" evidence="1">
    <location>
        <begin position="1195"/>
        <end position="1228"/>
    </location>
</feature>
<dbReference type="SUPFAM" id="SSF63748">
    <property type="entry name" value="Tudor/PWWP/MBT"/>
    <property type="match status" value="2"/>
</dbReference>
<name>A0AAV5BSB7_ELECO</name>
<feature type="compositionally biased region" description="Basic and acidic residues" evidence="1">
    <location>
        <begin position="1969"/>
        <end position="2000"/>
    </location>
</feature>
<feature type="compositionally biased region" description="Basic and acidic residues" evidence="1">
    <location>
        <begin position="1541"/>
        <end position="1550"/>
    </location>
</feature>
<feature type="region of interest" description="Disordered" evidence="1">
    <location>
        <begin position="578"/>
        <end position="603"/>
    </location>
</feature>
<feature type="compositionally biased region" description="Basic and acidic residues" evidence="1">
    <location>
        <begin position="538"/>
        <end position="562"/>
    </location>
</feature>
<comment type="caution">
    <text evidence="3">The sequence shown here is derived from an EMBL/GenBank/DDBJ whole genome shotgun (WGS) entry which is preliminary data.</text>
</comment>
<feature type="compositionally biased region" description="Gly residues" evidence="1">
    <location>
        <begin position="813"/>
        <end position="822"/>
    </location>
</feature>
<dbReference type="Gene3D" id="2.30.30.140">
    <property type="match status" value="2"/>
</dbReference>